<evidence type="ECO:0000256" key="3">
    <source>
        <dbReference type="ARBA" id="ARBA00022475"/>
    </source>
</evidence>
<protein>
    <submittedName>
        <fullName evidence="9">Peptide ABC transporter permease</fullName>
    </submittedName>
</protein>
<evidence type="ECO:0000256" key="7">
    <source>
        <dbReference type="RuleBase" id="RU363032"/>
    </source>
</evidence>
<dbReference type="PANTHER" id="PTHR43386">
    <property type="entry name" value="OLIGOPEPTIDE TRANSPORT SYSTEM PERMEASE PROTEIN APPC"/>
    <property type="match status" value="1"/>
</dbReference>
<feature type="transmembrane region" description="Helical" evidence="7">
    <location>
        <begin position="73"/>
        <end position="97"/>
    </location>
</feature>
<keyword evidence="2 7" id="KW-0813">Transport</keyword>
<evidence type="ECO:0000256" key="4">
    <source>
        <dbReference type="ARBA" id="ARBA00022692"/>
    </source>
</evidence>
<evidence type="ECO:0000313" key="10">
    <source>
        <dbReference type="Proteomes" id="UP000234384"/>
    </source>
</evidence>
<evidence type="ECO:0000259" key="8">
    <source>
        <dbReference type="PROSITE" id="PS50928"/>
    </source>
</evidence>
<dbReference type="GO" id="GO:0005886">
    <property type="term" value="C:plasma membrane"/>
    <property type="evidence" value="ECO:0007669"/>
    <property type="project" value="UniProtKB-SubCell"/>
</dbReference>
<feature type="transmembrane region" description="Helical" evidence="7">
    <location>
        <begin position="9"/>
        <end position="32"/>
    </location>
</feature>
<dbReference type="PANTHER" id="PTHR43386:SF1">
    <property type="entry name" value="D,D-DIPEPTIDE TRANSPORT SYSTEM PERMEASE PROTEIN DDPC-RELATED"/>
    <property type="match status" value="1"/>
</dbReference>
<dbReference type="EMBL" id="PKHE01000002">
    <property type="protein sequence ID" value="PKY90464.1"/>
    <property type="molecule type" value="Genomic_DNA"/>
</dbReference>
<dbReference type="Pfam" id="PF00528">
    <property type="entry name" value="BPD_transp_1"/>
    <property type="match status" value="1"/>
</dbReference>
<evidence type="ECO:0000313" key="9">
    <source>
        <dbReference type="EMBL" id="PKY90464.1"/>
    </source>
</evidence>
<feature type="transmembrane region" description="Helical" evidence="7">
    <location>
        <begin position="191"/>
        <end position="217"/>
    </location>
</feature>
<feature type="transmembrane region" description="Helical" evidence="7">
    <location>
        <begin position="237"/>
        <end position="259"/>
    </location>
</feature>
<keyword evidence="6 7" id="KW-0472">Membrane</keyword>
<dbReference type="AlphaFoldDB" id="A0A2I1K489"/>
<accession>A0A2I1K489</accession>
<comment type="subcellular location">
    <subcellularLocation>
        <location evidence="1 7">Cell membrane</location>
        <topology evidence="1 7">Multi-pass membrane protein</topology>
    </subcellularLocation>
</comment>
<dbReference type="Proteomes" id="UP000234384">
    <property type="component" value="Unassembled WGS sequence"/>
</dbReference>
<evidence type="ECO:0000256" key="2">
    <source>
        <dbReference type="ARBA" id="ARBA00022448"/>
    </source>
</evidence>
<dbReference type="InterPro" id="IPR035906">
    <property type="entry name" value="MetI-like_sf"/>
</dbReference>
<dbReference type="PROSITE" id="PS50928">
    <property type="entry name" value="ABC_TM1"/>
    <property type="match status" value="1"/>
</dbReference>
<evidence type="ECO:0000256" key="5">
    <source>
        <dbReference type="ARBA" id="ARBA00022989"/>
    </source>
</evidence>
<evidence type="ECO:0000256" key="1">
    <source>
        <dbReference type="ARBA" id="ARBA00004651"/>
    </source>
</evidence>
<name>A0A2I1K489_9LACT</name>
<dbReference type="GO" id="GO:0055085">
    <property type="term" value="P:transmembrane transport"/>
    <property type="evidence" value="ECO:0007669"/>
    <property type="project" value="InterPro"/>
</dbReference>
<dbReference type="InterPro" id="IPR050366">
    <property type="entry name" value="BP-dependent_transpt_permease"/>
</dbReference>
<feature type="domain" description="ABC transmembrane type-1" evidence="8">
    <location>
        <begin position="71"/>
        <end position="259"/>
    </location>
</feature>
<keyword evidence="3" id="KW-1003">Cell membrane</keyword>
<keyword evidence="4 7" id="KW-0812">Transmembrane</keyword>
<comment type="caution">
    <text evidence="9">The sequence shown here is derived from an EMBL/GenBank/DDBJ whole genome shotgun (WGS) entry which is preliminary data.</text>
</comment>
<dbReference type="InterPro" id="IPR000515">
    <property type="entry name" value="MetI-like"/>
</dbReference>
<keyword evidence="5 7" id="KW-1133">Transmembrane helix</keyword>
<comment type="similarity">
    <text evidence="7">Belongs to the binding-protein-dependent transport system permease family.</text>
</comment>
<evidence type="ECO:0000256" key="6">
    <source>
        <dbReference type="ARBA" id="ARBA00023136"/>
    </source>
</evidence>
<proteinExistence type="inferred from homology"/>
<dbReference type="CDD" id="cd06261">
    <property type="entry name" value="TM_PBP2"/>
    <property type="match status" value="1"/>
</dbReference>
<dbReference type="SUPFAM" id="SSF161098">
    <property type="entry name" value="MetI-like"/>
    <property type="match status" value="1"/>
</dbReference>
<gene>
    <name evidence="9" type="ORF">CYJ57_00960</name>
</gene>
<dbReference type="Gene3D" id="1.10.3720.10">
    <property type="entry name" value="MetI-like"/>
    <property type="match status" value="1"/>
</dbReference>
<sequence>MKQSSKSKMLIIIGLVMIGFMVMMSFIAPIFYQVDPNQMTVAGRLSQPFGTYIFGTDEFGRDLLARLMTGGKISLAIGFVTTLASFVIGSILGMYGAWYPKVGNILMRFIDGLMAIPGILLAIALTSVFGGSIQNIMISLTIISIPIMTRIARASTIQVMNEPYIVGMKIIGASTSRILWRHIYPNVVPSLLVQSSFVFANAILSEASLSYLGAGIAPPTASWGNMIQGGKNVIFQAWWIVLLPALAVLISVLGFNIFGEGMRLKLERKQSD</sequence>
<reference evidence="9 10" key="1">
    <citation type="submission" date="2017-12" db="EMBL/GenBank/DDBJ databases">
        <title>Phylogenetic diversity of female urinary microbiome.</title>
        <authorList>
            <person name="Thomas-White K."/>
            <person name="Wolfe A.J."/>
        </authorList>
    </citation>
    <scope>NUCLEOTIDE SEQUENCE [LARGE SCALE GENOMIC DNA]</scope>
    <source>
        <strain evidence="9 10">UMB0898</strain>
    </source>
</reference>
<dbReference type="RefSeq" id="WP_101953704.1">
    <property type="nucleotide sequence ID" value="NZ_PKHE01000002.1"/>
</dbReference>
<organism evidence="9 10">
    <name type="scientific">Falseniella ignava</name>
    <dbReference type="NCBI Taxonomy" id="137730"/>
    <lineage>
        <taxon>Bacteria</taxon>
        <taxon>Bacillati</taxon>
        <taxon>Bacillota</taxon>
        <taxon>Bacilli</taxon>
        <taxon>Lactobacillales</taxon>
        <taxon>Aerococcaceae</taxon>
        <taxon>Falseniella</taxon>
    </lineage>
</organism>
<feature type="transmembrane region" description="Helical" evidence="7">
    <location>
        <begin position="109"/>
        <end position="130"/>
    </location>
</feature>
<dbReference type="OrthoDB" id="9797472at2"/>